<dbReference type="HOGENOM" id="CLU_1937215_0_0_3"/>
<dbReference type="PANTHER" id="PTHR39639">
    <property type="entry name" value="CHROMOSOME 16, WHOLE GENOME SHOTGUN SEQUENCE"/>
    <property type="match status" value="1"/>
</dbReference>
<protein>
    <recommendedName>
        <fullName evidence="2">DUF262 domain-containing protein</fullName>
    </recommendedName>
</protein>
<dbReference type="KEGG" id="ter:Tery_4256"/>
<dbReference type="eggNOG" id="COG1479">
    <property type="taxonomic scope" value="Bacteria"/>
</dbReference>
<dbReference type="RefSeq" id="WP_011613583.1">
    <property type="nucleotide sequence ID" value="NC_008312.1"/>
</dbReference>
<organism evidence="1">
    <name type="scientific">Trichodesmium erythraeum (strain IMS101)</name>
    <dbReference type="NCBI Taxonomy" id="203124"/>
    <lineage>
        <taxon>Bacteria</taxon>
        <taxon>Bacillati</taxon>
        <taxon>Cyanobacteriota</taxon>
        <taxon>Cyanophyceae</taxon>
        <taxon>Oscillatoriophycideae</taxon>
        <taxon>Oscillatoriales</taxon>
        <taxon>Microcoleaceae</taxon>
        <taxon>Trichodesmium</taxon>
    </lineage>
</organism>
<evidence type="ECO:0000313" key="1">
    <source>
        <dbReference type="EMBL" id="ABG53254.1"/>
    </source>
</evidence>
<dbReference type="OrthoDB" id="9770340at2"/>
<reference evidence="1" key="1">
    <citation type="submission" date="2006-06" db="EMBL/GenBank/DDBJ databases">
        <title>Complete sequence of Trichodesmium erythraeum IMS101.</title>
        <authorList>
            <consortium name="US DOE Joint Genome Institute"/>
            <person name="Copeland A."/>
            <person name="Lucas S."/>
            <person name="Lapidus A."/>
            <person name="Barry K."/>
            <person name="Detter J.C."/>
            <person name="Glavina del Rio T."/>
            <person name="Hammon N."/>
            <person name="Israni S."/>
            <person name="Dalin E."/>
            <person name="Tice H."/>
            <person name="Pitluck S."/>
            <person name="Kiss H."/>
            <person name="Munk A.C."/>
            <person name="Brettin T."/>
            <person name="Bruce D."/>
            <person name="Han C."/>
            <person name="Tapia R."/>
            <person name="Gilna P."/>
            <person name="Schmutz J."/>
            <person name="Larimer F."/>
            <person name="Land M."/>
            <person name="Hauser L."/>
            <person name="Kyrpides N."/>
            <person name="Kim E."/>
            <person name="Richardson P."/>
        </authorList>
    </citation>
    <scope>NUCLEOTIDE SEQUENCE [LARGE SCALE GENOMIC DNA]</scope>
    <source>
        <strain evidence="1">IMS101</strain>
    </source>
</reference>
<name>Q10WX0_TRIEI</name>
<sequence length="130" mass="15026">MGIIEQILEERKRFQYKIEHLSIETLAGIYPFYELNHKWLPSQQSKFIEWIFLGLPVNPIYIVSRGGQLDVGYCAETIDGAKRISALKAFVCEDLVLSGLHRLKCLNGVRFKDLPEEEQEQLTSKDIRSN</sequence>
<gene>
    <name evidence="1" type="ordered locus">Tery_4256</name>
</gene>
<dbReference type="PANTHER" id="PTHR39639:SF1">
    <property type="entry name" value="DUF262 DOMAIN-CONTAINING PROTEIN"/>
    <property type="match status" value="1"/>
</dbReference>
<evidence type="ECO:0008006" key="2">
    <source>
        <dbReference type="Google" id="ProtNLM"/>
    </source>
</evidence>
<dbReference type="AlphaFoldDB" id="Q10WX0"/>
<dbReference type="EMBL" id="CP000393">
    <property type="protein sequence ID" value="ABG53254.1"/>
    <property type="molecule type" value="Genomic_DNA"/>
</dbReference>
<dbReference type="STRING" id="203124.Tery_4256"/>
<proteinExistence type="predicted"/>
<accession>Q10WX0</accession>